<evidence type="ECO:0000313" key="6">
    <source>
        <dbReference type="Proteomes" id="UP000054698"/>
    </source>
</evidence>
<dbReference type="RefSeq" id="WP_058445121.1">
    <property type="nucleotide sequence ID" value="NZ_CAAAHT010000022.1"/>
</dbReference>
<dbReference type="AlphaFoldDB" id="A0A0W0TW95"/>
<dbReference type="CDD" id="cd16295">
    <property type="entry name" value="TTHA0252-CPSF-like_MBL-fold"/>
    <property type="match status" value="1"/>
</dbReference>
<dbReference type="InterPro" id="IPR050698">
    <property type="entry name" value="MBL"/>
</dbReference>
<dbReference type="GO" id="GO:0004521">
    <property type="term" value="F:RNA endonuclease activity"/>
    <property type="evidence" value="ECO:0007669"/>
    <property type="project" value="TreeGrafter"/>
</dbReference>
<evidence type="ECO:0000313" key="4">
    <source>
        <dbReference type="EMBL" id="KTC99760.1"/>
    </source>
</evidence>
<dbReference type="Gene3D" id="3.40.50.10890">
    <property type="match status" value="1"/>
</dbReference>
<evidence type="ECO:0000313" key="5">
    <source>
        <dbReference type="EMBL" id="SPX60481.1"/>
    </source>
</evidence>
<dbReference type="SMART" id="SM01027">
    <property type="entry name" value="Beta-Casp"/>
    <property type="match status" value="1"/>
</dbReference>
<dbReference type="PANTHER" id="PTHR11203:SF37">
    <property type="entry name" value="INTEGRATOR COMPLEX SUBUNIT 11"/>
    <property type="match status" value="1"/>
</dbReference>
<dbReference type="Pfam" id="PF10996">
    <property type="entry name" value="Beta-Casp"/>
    <property type="match status" value="1"/>
</dbReference>
<evidence type="ECO:0000313" key="7">
    <source>
        <dbReference type="Proteomes" id="UP000251942"/>
    </source>
</evidence>
<reference evidence="5 7" key="2">
    <citation type="submission" date="2018-06" db="EMBL/GenBank/DDBJ databases">
        <authorList>
            <consortium name="Pathogen Informatics"/>
            <person name="Doyle S."/>
        </authorList>
    </citation>
    <scope>NUCLEOTIDE SEQUENCE [LARGE SCALE GENOMIC DNA]</scope>
    <source>
        <strain evidence="5 7">NCTC12022</strain>
    </source>
</reference>
<dbReference type="EC" id="3.1.-.-" evidence="5"/>
<feature type="domain" description="Beta-Casp" evidence="3">
    <location>
        <begin position="247"/>
        <end position="366"/>
    </location>
</feature>
<dbReference type="InterPro" id="IPR011108">
    <property type="entry name" value="RMMBL"/>
</dbReference>
<dbReference type="Pfam" id="PF07521">
    <property type="entry name" value="RMMBL"/>
    <property type="match status" value="1"/>
</dbReference>
<evidence type="ECO:0000256" key="1">
    <source>
        <dbReference type="ARBA" id="ARBA00022801"/>
    </source>
</evidence>
<dbReference type="OrthoDB" id="9803916at2"/>
<dbReference type="Proteomes" id="UP000054698">
    <property type="component" value="Unassembled WGS sequence"/>
</dbReference>
<dbReference type="GO" id="GO:0016787">
    <property type="term" value="F:hydrolase activity"/>
    <property type="evidence" value="ECO:0007669"/>
    <property type="project" value="UniProtKB-KW"/>
</dbReference>
<gene>
    <name evidence="4" type="ORF">Lfee_1321</name>
    <name evidence="5" type="ORF">NCTC12022_01212</name>
</gene>
<reference evidence="4 6" key="1">
    <citation type="submission" date="2015-11" db="EMBL/GenBank/DDBJ databases">
        <title>Genomic analysis of 38 Legionella species identifies large and diverse effector repertoires.</title>
        <authorList>
            <person name="Burstein D."/>
            <person name="Amaro F."/>
            <person name="Zusman T."/>
            <person name="Lifshitz Z."/>
            <person name="Cohen O."/>
            <person name="Gilbert J.A."/>
            <person name="Pupko T."/>
            <person name="Shuman H.A."/>
            <person name="Segal G."/>
        </authorList>
    </citation>
    <scope>NUCLEOTIDE SEQUENCE [LARGE SCALE GENOMIC DNA]</scope>
    <source>
        <strain evidence="4 6">WO-44C</strain>
    </source>
</reference>
<feature type="domain" description="Metallo-beta-lactamase" evidence="2">
    <location>
        <begin position="13"/>
        <end position="221"/>
    </location>
</feature>
<dbReference type="EMBL" id="UASS01000010">
    <property type="protein sequence ID" value="SPX60481.1"/>
    <property type="molecule type" value="Genomic_DNA"/>
</dbReference>
<protein>
    <submittedName>
        <fullName evidence="4">Metallo-beta-lactamase superfamily protein</fullName>
        <ecNumber evidence="5">3.1.-.-</ecNumber>
    </submittedName>
</protein>
<name>A0A0W0TW95_9GAMM</name>
<dbReference type="Proteomes" id="UP000251942">
    <property type="component" value="Unassembled WGS sequence"/>
</dbReference>
<dbReference type="EMBL" id="LNYB01000049">
    <property type="protein sequence ID" value="KTC99760.1"/>
    <property type="molecule type" value="Genomic_DNA"/>
</dbReference>
<dbReference type="InterPro" id="IPR022712">
    <property type="entry name" value="Beta_Casp"/>
</dbReference>
<dbReference type="InterPro" id="IPR036866">
    <property type="entry name" value="RibonucZ/Hydroxyglut_hydro"/>
</dbReference>
<evidence type="ECO:0000259" key="3">
    <source>
        <dbReference type="SMART" id="SM01027"/>
    </source>
</evidence>
<sequence length="453" mass="50810">MQLTFLGATGTVTGSKYLLELENKKVLVDCGLFQGLKDLRLRNWSPLPLHPSSLDAVVITHAHIDHSGYLPLLVKNGFTGPIYATKATRELCAILLPDSGYLQEEDAKRANKYGYSKHHPARPLYTQEDALECLKQFVIVDYNKPYPLLDDCYFSWHRAGHILGSSFIQVENQDTKVLFSGDIGRLHDPIMRPAEIITAANYLILESTYGDRLHDKTNPAEGIAEIVNTTIKRGGSVLIPAFAVGRAQNILYYLYQLKKEKKIPDLPIFLDSPMAIDATEILLDNRDEHQLTREECLNVCRVATYVRTVEESIALNHHAMPKIIISASGMMTGGRVLHHLKAIAPDYRNTILMTGFQAAGTRGEKLLHHAQTIKVHGQMIPVNAQIAILNNASAHADYQEILTWLRHFKKSPQKIFLTHGEPQASMALKQHIEAELGWHCEIPNYLDKVVFTG</sequence>
<dbReference type="STRING" id="453.Lfee_1321"/>
<dbReference type="PATRIC" id="fig|453.4.peg.1434"/>
<dbReference type="SMART" id="SM00849">
    <property type="entry name" value="Lactamase_B"/>
    <property type="match status" value="1"/>
</dbReference>
<dbReference type="SUPFAM" id="SSF56281">
    <property type="entry name" value="Metallo-hydrolase/oxidoreductase"/>
    <property type="match status" value="1"/>
</dbReference>
<organism evidence="4 6">
    <name type="scientific">Legionella feeleii</name>
    <dbReference type="NCBI Taxonomy" id="453"/>
    <lineage>
        <taxon>Bacteria</taxon>
        <taxon>Pseudomonadati</taxon>
        <taxon>Pseudomonadota</taxon>
        <taxon>Gammaproteobacteria</taxon>
        <taxon>Legionellales</taxon>
        <taxon>Legionellaceae</taxon>
        <taxon>Legionella</taxon>
    </lineage>
</organism>
<keyword evidence="1 5" id="KW-0378">Hydrolase</keyword>
<dbReference type="InterPro" id="IPR001279">
    <property type="entry name" value="Metallo-B-lactamas"/>
</dbReference>
<proteinExistence type="predicted"/>
<evidence type="ECO:0000259" key="2">
    <source>
        <dbReference type="SMART" id="SM00849"/>
    </source>
</evidence>
<dbReference type="PANTHER" id="PTHR11203">
    <property type="entry name" value="CLEAVAGE AND POLYADENYLATION SPECIFICITY FACTOR FAMILY MEMBER"/>
    <property type="match status" value="1"/>
</dbReference>
<accession>A0A0W0TW95</accession>
<keyword evidence="6" id="KW-1185">Reference proteome</keyword>
<dbReference type="Gene3D" id="3.60.15.10">
    <property type="entry name" value="Ribonuclease Z/Hydroxyacylglutathione hydrolase-like"/>
    <property type="match status" value="1"/>
</dbReference>
<dbReference type="Pfam" id="PF16661">
    <property type="entry name" value="Lactamase_B_6"/>
    <property type="match status" value="1"/>
</dbReference>